<dbReference type="SUPFAM" id="SSF51905">
    <property type="entry name" value="FAD/NAD(P)-binding domain"/>
    <property type="match status" value="1"/>
</dbReference>
<comment type="catalytic activity">
    <reaction evidence="8">
        <text>dihydrourocanate + A = urocanate + AH2</text>
        <dbReference type="Rhea" id="RHEA:36059"/>
        <dbReference type="ChEBI" id="CHEBI:13193"/>
        <dbReference type="ChEBI" id="CHEBI:17499"/>
        <dbReference type="ChEBI" id="CHEBI:27247"/>
        <dbReference type="ChEBI" id="CHEBI:72991"/>
        <dbReference type="EC" id="1.3.99.33"/>
    </reaction>
</comment>
<evidence type="ECO:0000256" key="6">
    <source>
        <dbReference type="ARBA" id="ARBA00022827"/>
    </source>
</evidence>
<keyword evidence="7" id="KW-0560">Oxidoreductase</keyword>
<dbReference type="GO" id="GO:0008202">
    <property type="term" value="P:steroid metabolic process"/>
    <property type="evidence" value="ECO:0007669"/>
    <property type="project" value="UniProtKB-ARBA"/>
</dbReference>
<evidence type="ECO:0000256" key="9">
    <source>
        <dbReference type="SAM" id="SignalP"/>
    </source>
</evidence>
<comment type="caution">
    <text evidence="11">The sequence shown here is derived from an EMBL/GenBank/DDBJ whole genome shotgun (WGS) entry which is preliminary data.</text>
</comment>
<comment type="cofactor">
    <cofactor evidence="1">
        <name>FMN</name>
        <dbReference type="ChEBI" id="CHEBI:58210"/>
    </cofactor>
</comment>
<dbReference type="InterPro" id="IPR003953">
    <property type="entry name" value="FAD-dep_OxRdtase_2_FAD-bd"/>
</dbReference>
<evidence type="ECO:0000256" key="8">
    <source>
        <dbReference type="ARBA" id="ARBA00049922"/>
    </source>
</evidence>
<feature type="signal peptide" evidence="9">
    <location>
        <begin position="1"/>
        <end position="29"/>
    </location>
</feature>
<dbReference type="Pfam" id="PF00890">
    <property type="entry name" value="FAD_binding_2"/>
    <property type="match status" value="1"/>
</dbReference>
<dbReference type="PROSITE" id="PS51257">
    <property type="entry name" value="PROKAR_LIPOPROTEIN"/>
    <property type="match status" value="1"/>
</dbReference>
<dbReference type="PANTHER" id="PTHR43400">
    <property type="entry name" value="FUMARATE REDUCTASE"/>
    <property type="match status" value="1"/>
</dbReference>
<dbReference type="GO" id="GO:0033765">
    <property type="term" value="F:steroid dehydrogenase activity, acting on the CH-CH group of donors"/>
    <property type="evidence" value="ECO:0007669"/>
    <property type="project" value="UniProtKB-ARBA"/>
</dbReference>
<evidence type="ECO:0000259" key="10">
    <source>
        <dbReference type="SMART" id="SM00900"/>
    </source>
</evidence>
<dbReference type="InterPro" id="IPR036188">
    <property type="entry name" value="FAD/NAD-bd_sf"/>
</dbReference>
<dbReference type="Gene3D" id="3.90.700.10">
    <property type="entry name" value="Succinate dehydrogenase/fumarate reductase flavoprotein, catalytic domain"/>
    <property type="match status" value="1"/>
</dbReference>
<dbReference type="EC" id="1.3.99.33" evidence="3"/>
<dbReference type="GO" id="GO:0016020">
    <property type="term" value="C:membrane"/>
    <property type="evidence" value="ECO:0007669"/>
    <property type="project" value="InterPro"/>
</dbReference>
<dbReference type="EMBL" id="QRUP01000026">
    <property type="protein sequence ID" value="RGR68702.1"/>
    <property type="molecule type" value="Genomic_DNA"/>
</dbReference>
<dbReference type="Gene3D" id="3.50.50.60">
    <property type="entry name" value="FAD/NAD(P)-binding domain"/>
    <property type="match status" value="1"/>
</dbReference>
<comment type="cofactor">
    <cofactor evidence="2">
        <name>FAD</name>
        <dbReference type="ChEBI" id="CHEBI:57692"/>
    </cofactor>
</comment>
<evidence type="ECO:0000256" key="5">
    <source>
        <dbReference type="ARBA" id="ARBA00022630"/>
    </source>
</evidence>
<keyword evidence="9" id="KW-0732">Signal</keyword>
<dbReference type="Proteomes" id="UP000284178">
    <property type="component" value="Unassembled WGS sequence"/>
</dbReference>
<protein>
    <recommendedName>
        <fullName evidence="4">Urocanate reductase</fullName>
        <ecNumber evidence="3">1.3.99.33</ecNumber>
    </recommendedName>
</protein>
<name>A0A412FKL4_9FIRM</name>
<feature type="chain" id="PRO_5039157630" description="Urocanate reductase" evidence="9">
    <location>
        <begin position="30"/>
        <end position="646"/>
    </location>
</feature>
<organism evidence="11 12">
    <name type="scientific">Holdemania filiformis</name>
    <dbReference type="NCBI Taxonomy" id="61171"/>
    <lineage>
        <taxon>Bacteria</taxon>
        <taxon>Bacillati</taxon>
        <taxon>Bacillota</taxon>
        <taxon>Erysipelotrichia</taxon>
        <taxon>Erysipelotrichales</taxon>
        <taxon>Erysipelotrichaceae</taxon>
        <taxon>Holdemania</taxon>
    </lineage>
</organism>
<evidence type="ECO:0000313" key="12">
    <source>
        <dbReference type="Proteomes" id="UP000284178"/>
    </source>
</evidence>
<dbReference type="SMART" id="SM00900">
    <property type="entry name" value="FMN_bind"/>
    <property type="match status" value="1"/>
</dbReference>
<evidence type="ECO:0000256" key="2">
    <source>
        <dbReference type="ARBA" id="ARBA00001974"/>
    </source>
</evidence>
<dbReference type="InterPro" id="IPR007329">
    <property type="entry name" value="FMN-bd"/>
</dbReference>
<keyword evidence="12" id="KW-1185">Reference proteome</keyword>
<feature type="domain" description="FMN-binding" evidence="10">
    <location>
        <begin position="50"/>
        <end position="124"/>
    </location>
</feature>
<keyword evidence="5" id="KW-0285">Flavoprotein</keyword>
<dbReference type="Pfam" id="PF04205">
    <property type="entry name" value="FMN_bind"/>
    <property type="match status" value="1"/>
</dbReference>
<dbReference type="PANTHER" id="PTHR43400:SF10">
    <property type="entry name" value="3-OXOSTEROID 1-DEHYDROGENASE"/>
    <property type="match status" value="1"/>
</dbReference>
<dbReference type="SUPFAM" id="SSF56425">
    <property type="entry name" value="Succinate dehydrogenase/fumarate reductase flavoprotein, catalytic domain"/>
    <property type="match status" value="1"/>
</dbReference>
<sequence length="646" mass="69366">MREELMKKVLKTVLAFGLVASLLSGCSQSAKQPEGQTYQAGTYTGISENGKGGKLALTMEFSDQAIISAKVTEHHETPNISDAPLEQIPQQIVDQPSLNIDVISGATITSDAILEAAADAVRQAGGDVEQLKQAANNTQKSEEVIDLTTDLVIVGAGAAGMAAAVSAADEGADSVIVFEKQANIGGNAIVSGGFIENLGLPEELKADNDAGYEARVLNALEEGPQSEEEAAVWDQFTAEVEAWKATDRTKVFDSPLWMAIEGVRTDGGNLEDYLYFAQTLQEFDDWIEEMGVEWEKAHGIVGYSWPRWTSVKNFYSGEGYFHYFEKNIEENQYPIDIYTSTPVTELLVDEEGAVTGVHAVSADGTQYNVKARQGVLLATGGFAGNGKMLVEYNELWEGMTEDVLSTNTAGATGDGIVMAQKLGAAVDQMEAEMMFPMADIKTGSTEAIVGASASCLMVNQEGQRFTNETGTRWDISAAIFEQTGDQAYIISSSNNSGIQDGKTQGGTDVENMLKNGELYMADTLEELAAQINMDPQALQATVKAYNEMTKTHEDSQFGRTTFEPNSEIAEGPYYAYPCVPAAHITIGGLVVDYDTMQVVKESGEAIPYLFAAGEVLAGECGIDGSFAQGKALAKQIVHNVVKRDLN</sequence>
<proteinExistence type="predicted"/>
<dbReference type="InterPro" id="IPR027477">
    <property type="entry name" value="Succ_DH/fumarate_Rdtase_cat_sf"/>
</dbReference>
<dbReference type="InterPro" id="IPR050315">
    <property type="entry name" value="FAD-oxidoreductase_2"/>
</dbReference>
<dbReference type="AlphaFoldDB" id="A0A412FKL4"/>
<evidence type="ECO:0000256" key="7">
    <source>
        <dbReference type="ARBA" id="ARBA00023002"/>
    </source>
</evidence>
<accession>A0A412FKL4</accession>
<evidence type="ECO:0000256" key="3">
    <source>
        <dbReference type="ARBA" id="ARBA00013137"/>
    </source>
</evidence>
<keyword evidence="6" id="KW-0274">FAD</keyword>
<dbReference type="Gene3D" id="3.90.1010.20">
    <property type="match status" value="1"/>
</dbReference>
<gene>
    <name evidence="11" type="ORF">DWY25_15565</name>
</gene>
<dbReference type="GO" id="GO:0010181">
    <property type="term" value="F:FMN binding"/>
    <property type="evidence" value="ECO:0007669"/>
    <property type="project" value="InterPro"/>
</dbReference>
<evidence type="ECO:0000256" key="1">
    <source>
        <dbReference type="ARBA" id="ARBA00001917"/>
    </source>
</evidence>
<evidence type="ECO:0000313" key="11">
    <source>
        <dbReference type="EMBL" id="RGR68702.1"/>
    </source>
</evidence>
<reference evidence="11 12" key="1">
    <citation type="submission" date="2018-08" db="EMBL/GenBank/DDBJ databases">
        <title>A genome reference for cultivated species of the human gut microbiota.</title>
        <authorList>
            <person name="Zou Y."/>
            <person name="Xue W."/>
            <person name="Luo G."/>
        </authorList>
    </citation>
    <scope>NUCLEOTIDE SEQUENCE [LARGE SCALE GENOMIC DNA]</scope>
    <source>
        <strain evidence="11 12">AF24-29</strain>
    </source>
</reference>
<evidence type="ECO:0000256" key="4">
    <source>
        <dbReference type="ARBA" id="ARBA00015872"/>
    </source>
</evidence>